<dbReference type="EMBL" id="PEDP01006235">
    <property type="protein sequence ID" value="POS81894.1"/>
    <property type="molecule type" value="Genomic_DNA"/>
</dbReference>
<evidence type="ECO:0000256" key="1">
    <source>
        <dbReference type="SAM" id="MobiDB-lite"/>
    </source>
</evidence>
<comment type="caution">
    <text evidence="2">The sequence shown here is derived from an EMBL/GenBank/DDBJ whole genome shotgun (WGS) entry which is preliminary data.</text>
</comment>
<proteinExistence type="predicted"/>
<keyword evidence="3" id="KW-1185">Reference proteome</keyword>
<feature type="compositionally biased region" description="Basic residues" evidence="1">
    <location>
        <begin position="48"/>
        <end position="58"/>
    </location>
</feature>
<dbReference type="Proteomes" id="UP000237438">
    <property type="component" value="Unassembled WGS sequence"/>
</dbReference>
<dbReference type="AlphaFoldDB" id="A0A2S4PIP6"/>
<gene>
    <name evidence="2" type="ORF">EPUL_006587</name>
</gene>
<sequence>MTSRIATQLREFIDSKHVYVDELTDEQIEKIRDAAEKDPEEKMPSGVTRRRGKARRSSGPRFPSEWASSKEAFQNAVWSFEYKKNSKRPEINTNTGLSGTIPRSPIYINPSIQSTPLSIKPIINQNSSSSSNLEITTIPRDVLSLFNGFDKLDGENWNLWKGHMQDNLEMCELWDIVTGTEQEPKNLSFEHVKAWKRRELTAKVVIKNSLGVKDYRQIRHAKTAAEIWHTLAALHQPTGAQGRVDLVWQFWSKRCEEGASVHEHIGEIRALHMELAELGIIIEDHMLAILISKSLPPSYDTYVSTIFAGIRDLEQADPYY</sequence>
<accession>A0A2S4PIP6</accession>
<dbReference type="Pfam" id="PF14223">
    <property type="entry name" value="Retrotran_gag_2"/>
    <property type="match status" value="1"/>
</dbReference>
<reference evidence="2 3" key="1">
    <citation type="submission" date="2017-10" db="EMBL/GenBank/DDBJ databases">
        <title>Development of genomic resources for the powdery mildew, Erysiphe pulchra.</title>
        <authorList>
            <person name="Wadl P.A."/>
            <person name="Mack B.M."/>
            <person name="Moore G."/>
            <person name="Beltz S.B."/>
        </authorList>
    </citation>
    <scope>NUCLEOTIDE SEQUENCE [LARGE SCALE GENOMIC DNA]</scope>
    <source>
        <strain evidence="2">Cflorida</strain>
    </source>
</reference>
<evidence type="ECO:0000313" key="2">
    <source>
        <dbReference type="EMBL" id="POS81894.1"/>
    </source>
</evidence>
<organism evidence="2 3">
    <name type="scientific">Erysiphe pulchra</name>
    <dbReference type="NCBI Taxonomy" id="225359"/>
    <lineage>
        <taxon>Eukaryota</taxon>
        <taxon>Fungi</taxon>
        <taxon>Dikarya</taxon>
        <taxon>Ascomycota</taxon>
        <taxon>Pezizomycotina</taxon>
        <taxon>Leotiomycetes</taxon>
        <taxon>Erysiphales</taxon>
        <taxon>Erysiphaceae</taxon>
        <taxon>Erysiphe</taxon>
    </lineage>
</organism>
<dbReference type="STRING" id="225359.A0A2S4PIP6"/>
<protein>
    <submittedName>
        <fullName evidence="2">Uncharacterized protein</fullName>
    </submittedName>
</protein>
<feature type="region of interest" description="Disordered" evidence="1">
    <location>
        <begin position="32"/>
        <end position="66"/>
    </location>
</feature>
<name>A0A2S4PIP6_9PEZI</name>
<feature type="non-terminal residue" evidence="2">
    <location>
        <position position="320"/>
    </location>
</feature>
<dbReference type="OrthoDB" id="3598990at2759"/>
<evidence type="ECO:0000313" key="3">
    <source>
        <dbReference type="Proteomes" id="UP000237438"/>
    </source>
</evidence>
<feature type="compositionally biased region" description="Basic and acidic residues" evidence="1">
    <location>
        <begin position="32"/>
        <end position="43"/>
    </location>
</feature>